<dbReference type="GO" id="GO:0005524">
    <property type="term" value="F:ATP binding"/>
    <property type="evidence" value="ECO:0007669"/>
    <property type="project" value="InterPro"/>
</dbReference>
<keyword evidence="2" id="KW-0732">Signal</keyword>
<dbReference type="Proteomes" id="UP000566819">
    <property type="component" value="Unassembled WGS sequence"/>
</dbReference>
<dbReference type="EMBL" id="JAAMPI010001067">
    <property type="protein sequence ID" value="KAF4626883.1"/>
    <property type="molecule type" value="Genomic_DNA"/>
</dbReference>
<dbReference type="InterPro" id="IPR000719">
    <property type="entry name" value="Prot_kinase_dom"/>
</dbReference>
<feature type="region of interest" description="Disordered" evidence="1">
    <location>
        <begin position="446"/>
        <end position="484"/>
    </location>
</feature>
<evidence type="ECO:0000259" key="3">
    <source>
        <dbReference type="PROSITE" id="PS50011"/>
    </source>
</evidence>
<dbReference type="PANTHER" id="PTHR24359">
    <property type="entry name" value="SERINE/THREONINE-PROTEIN KINASE SBK1"/>
    <property type="match status" value="1"/>
</dbReference>
<gene>
    <name evidence="4" type="ORF">G7Y89_g11273</name>
</gene>
<protein>
    <recommendedName>
        <fullName evidence="3">Protein kinase domain-containing protein</fullName>
    </recommendedName>
</protein>
<dbReference type="GO" id="GO:0004674">
    <property type="term" value="F:protein serine/threonine kinase activity"/>
    <property type="evidence" value="ECO:0007669"/>
    <property type="project" value="TreeGrafter"/>
</dbReference>
<organism evidence="4 5">
    <name type="scientific">Cudoniella acicularis</name>
    <dbReference type="NCBI Taxonomy" id="354080"/>
    <lineage>
        <taxon>Eukaryota</taxon>
        <taxon>Fungi</taxon>
        <taxon>Dikarya</taxon>
        <taxon>Ascomycota</taxon>
        <taxon>Pezizomycotina</taxon>
        <taxon>Leotiomycetes</taxon>
        <taxon>Helotiales</taxon>
        <taxon>Tricladiaceae</taxon>
        <taxon>Cudoniella</taxon>
    </lineage>
</organism>
<evidence type="ECO:0000256" key="2">
    <source>
        <dbReference type="SAM" id="SignalP"/>
    </source>
</evidence>
<keyword evidence="5" id="KW-1185">Reference proteome</keyword>
<evidence type="ECO:0000313" key="4">
    <source>
        <dbReference type="EMBL" id="KAF4626883.1"/>
    </source>
</evidence>
<reference evidence="4 5" key="1">
    <citation type="submission" date="2020-03" db="EMBL/GenBank/DDBJ databases">
        <title>Draft Genome Sequence of Cudoniella acicularis.</title>
        <authorList>
            <person name="Buettner E."/>
            <person name="Kellner H."/>
        </authorList>
    </citation>
    <scope>NUCLEOTIDE SEQUENCE [LARGE SCALE GENOMIC DNA]</scope>
    <source>
        <strain evidence="4 5">DSM 108380</strain>
    </source>
</reference>
<accession>A0A8H4RDF5</accession>
<dbReference type="Gene3D" id="1.10.510.10">
    <property type="entry name" value="Transferase(Phosphotransferase) domain 1"/>
    <property type="match status" value="2"/>
</dbReference>
<feature type="region of interest" description="Disordered" evidence="1">
    <location>
        <begin position="764"/>
        <end position="785"/>
    </location>
</feature>
<sequence length="1012" mass="114567">MHMNLSRAGLIIVFKVSLLSLVKVAKDDQAHDTWNASTVRTADGEANPVLGEGYGTFESPISIHSTTINYNNVAFKFTRTAPTEPSDMGREESTGFTPRTAESSIREDLNHDLAILASVGDQFGELSTSNHDDVEGGSVQTLEEQLLDAQIEWPENGNQWFIPANAIKELLNPESITIELRRNIEFSRVGPLSQLAKTISEKAPKLFAILVRRGRSKYIWNFLNEKIDDSHLPFVRADDILEGAKTGRFKLCSCHRPRQPLKTMETWNRQDIIDFGRDQWVMLAPVFEESKEVKHYNLDANCVMPFIEDQERTSQASGGFSSVWGVRIHPAHQFLYRGTNPENPNPLMALKRLHSTIKEDFDLEVEMLKNFSNNTNPHLVKLLATYSLKGHYYLVFPLAKANLRKYWELTPTPDFSLTTISWVLRQCKGIASAIMAIHEFKSSIPPSERRKSISGGSVTGGGSDFLGPPNIQQRGRSNSDRLSPKAELVESERLYGRHGDIKPENILWSDENARGQQRIYKKEGLLLLADFGLMDFHGKLTKSNVPADTVKGSPSYEPPERRVGTNISRAYDLWSLGCVYLEFITWLVCGWEELDKFPVVRDKTAIGGYTYDDTFFTLVNDERRAIVRESVTEWIKDLHEKPRCSQFIHKFLDLVSKDMLVVDPSKRITCGPLNKKLANMLEQADADPNYLTEPNPFPPRDRNEAAERVTRLLHGEHESSPPPSPREGLALPIYEVPNTLDSVTKSAQLRSLPRLSISEVPPSTFEASPFVNSGPEKASSAGESAMHLEREESQQAATGPVFLPIFKFKRTQYTAHRRNIRSSYALGDVLILRNEVLTYSTSTTSYSRIFITYDFKVLILAFLRKGDTTVVLKVYNIAVKLKVMSRELFLLDEIVISNEERISVGDLAFSSKLLYFYYSFLDGYLECYFLVDITYLSGNNKYISVLREFLTSEVLSYVYSDLRLRGLGELRAIVVVAFDFSDVLLVRLNFVDVGLGLHILCFLFNDVNECLY</sequence>
<evidence type="ECO:0000313" key="5">
    <source>
        <dbReference type="Proteomes" id="UP000566819"/>
    </source>
</evidence>
<dbReference type="SUPFAM" id="SSF56112">
    <property type="entry name" value="Protein kinase-like (PK-like)"/>
    <property type="match status" value="1"/>
</dbReference>
<feature type="chain" id="PRO_5034889101" description="Protein kinase domain-containing protein" evidence="2">
    <location>
        <begin position="25"/>
        <end position="1012"/>
    </location>
</feature>
<feature type="signal peptide" evidence="2">
    <location>
        <begin position="1"/>
        <end position="24"/>
    </location>
</feature>
<dbReference type="Pfam" id="PF00069">
    <property type="entry name" value="Pkinase"/>
    <property type="match status" value="1"/>
</dbReference>
<name>A0A8H4RDF5_9HELO</name>
<dbReference type="AlphaFoldDB" id="A0A8H4RDF5"/>
<dbReference type="SMART" id="SM00220">
    <property type="entry name" value="S_TKc"/>
    <property type="match status" value="1"/>
</dbReference>
<dbReference type="PANTHER" id="PTHR24359:SF37">
    <property type="entry name" value="PROTEIN KINASE DOMAIN-CONTAINING PROTEIN"/>
    <property type="match status" value="1"/>
</dbReference>
<dbReference type="PROSITE" id="PS50011">
    <property type="entry name" value="PROTEIN_KINASE_DOM"/>
    <property type="match status" value="1"/>
</dbReference>
<comment type="caution">
    <text evidence="4">The sequence shown here is derived from an EMBL/GenBank/DDBJ whole genome shotgun (WGS) entry which is preliminary data.</text>
</comment>
<feature type="domain" description="Protein kinase" evidence="3">
    <location>
        <begin position="309"/>
        <end position="681"/>
    </location>
</feature>
<proteinExistence type="predicted"/>
<dbReference type="OrthoDB" id="1046782at2759"/>
<evidence type="ECO:0000256" key="1">
    <source>
        <dbReference type="SAM" id="MobiDB-lite"/>
    </source>
</evidence>
<dbReference type="InterPro" id="IPR011009">
    <property type="entry name" value="Kinase-like_dom_sf"/>
</dbReference>